<comment type="caution">
    <text evidence="1">The sequence shown here is derived from an EMBL/GenBank/DDBJ whole genome shotgun (WGS) entry which is preliminary data.</text>
</comment>
<organism evidence="1 2">
    <name type="scientific">Candidatus Yanofskybacteria bacterium RIFCSPHIGHO2_02_FULL_41_11</name>
    <dbReference type="NCBI Taxonomy" id="1802675"/>
    <lineage>
        <taxon>Bacteria</taxon>
        <taxon>Candidatus Yanofskyibacteriota</taxon>
    </lineage>
</organism>
<evidence type="ECO:0000313" key="1">
    <source>
        <dbReference type="EMBL" id="OGN10281.1"/>
    </source>
</evidence>
<dbReference type="PANTHER" id="PTHR36510">
    <property type="entry name" value="GLUTAMATE--CYSTEINE LIGASE 2-RELATED"/>
    <property type="match status" value="1"/>
</dbReference>
<proteinExistence type="predicted"/>
<evidence type="ECO:0008006" key="3">
    <source>
        <dbReference type="Google" id="ProtNLM"/>
    </source>
</evidence>
<dbReference type="EMBL" id="MGJP01000011">
    <property type="protein sequence ID" value="OGN10281.1"/>
    <property type="molecule type" value="Genomic_DNA"/>
</dbReference>
<dbReference type="InterPro" id="IPR050141">
    <property type="entry name" value="GCL_type2/YbdK_subfam"/>
</dbReference>
<gene>
    <name evidence="1" type="ORF">A3J46_00595</name>
</gene>
<reference evidence="1 2" key="1">
    <citation type="journal article" date="2016" name="Nat. Commun.">
        <title>Thousands of microbial genomes shed light on interconnected biogeochemical processes in an aquifer system.</title>
        <authorList>
            <person name="Anantharaman K."/>
            <person name="Brown C.T."/>
            <person name="Hug L.A."/>
            <person name="Sharon I."/>
            <person name="Castelle C.J."/>
            <person name="Probst A.J."/>
            <person name="Thomas B.C."/>
            <person name="Singh A."/>
            <person name="Wilkins M.J."/>
            <person name="Karaoz U."/>
            <person name="Brodie E.L."/>
            <person name="Williams K.H."/>
            <person name="Hubbard S.S."/>
            <person name="Banfield J.F."/>
        </authorList>
    </citation>
    <scope>NUCLEOTIDE SEQUENCE [LARGE SCALE GENOMIC DNA]</scope>
</reference>
<dbReference type="SUPFAM" id="SSF55931">
    <property type="entry name" value="Glutamine synthetase/guanido kinase"/>
    <property type="match status" value="1"/>
</dbReference>
<evidence type="ECO:0000313" key="2">
    <source>
        <dbReference type="Proteomes" id="UP000177167"/>
    </source>
</evidence>
<dbReference type="AlphaFoldDB" id="A0A1F8FAQ8"/>
<name>A0A1F8FAQ8_9BACT</name>
<dbReference type="InterPro" id="IPR014746">
    <property type="entry name" value="Gln_synth/guanido_kin_cat_dom"/>
</dbReference>
<accession>A0A1F8FAQ8</accession>
<dbReference type="GO" id="GO:0016879">
    <property type="term" value="F:ligase activity, forming carbon-nitrogen bonds"/>
    <property type="evidence" value="ECO:0007669"/>
    <property type="project" value="TreeGrafter"/>
</dbReference>
<dbReference type="Proteomes" id="UP000177167">
    <property type="component" value="Unassembled WGS sequence"/>
</dbReference>
<dbReference type="Gene3D" id="3.30.590.20">
    <property type="match status" value="1"/>
</dbReference>
<sequence length="463" mass="51936">MSSQEKEMLESFNSQAKELLVSQERFVKSGHDLKIGLESEVAIHARLDNAGLVQKRDSIMLENPDSTDVELGASQIEIRTPPVNIVSSSGLAGLVEIYKQRFNGVLQSARKHEVKLLRVGANPFLPTIDTPRTNKSKYRLVPDFYNQHRNPCLDTVIGLGPNRINIGDAAVVSLFQSFQVNLEAKSLEDARDKMNRSLAIVPYLLAFSGNARYLNYQDTRIQDARMMSWEASHDTRTFCDTKLQDLRIISWEKSFDVRPDKTENWQNELRIGLPGRYFKDLPDYLERAGTFPFILHNPEAALAISIGMTWLDARTKFIGDSAIVELRLLSTQPTIEEEILLTLLYVGRLHYSQESNENLLPINMVRENRLSAMLYGTRRSMWFLDKSGNPIKLPTGLGLSLEIESALVGLNQLGLSSSLNKDTLELILKIGSPSDRLSGVLGSNAIISISDMEDALLATKMLI</sequence>
<protein>
    <recommendedName>
        <fullName evidence="3">Glutamate--cysteine ligase</fullName>
    </recommendedName>
</protein>
<dbReference type="InterPro" id="IPR006336">
    <property type="entry name" value="GCS2"/>
</dbReference>
<dbReference type="Pfam" id="PF04107">
    <property type="entry name" value="GCS2"/>
    <property type="match status" value="1"/>
</dbReference>
<dbReference type="PANTHER" id="PTHR36510:SF1">
    <property type="entry name" value="GLUTAMATE--CYSTEINE LIGASE 2-RELATED"/>
    <property type="match status" value="1"/>
</dbReference>